<feature type="domain" description="Enoyl reductase (ER)" evidence="1">
    <location>
        <begin position="19"/>
        <end position="352"/>
    </location>
</feature>
<dbReference type="CDD" id="cd08267">
    <property type="entry name" value="MDR1"/>
    <property type="match status" value="1"/>
</dbReference>
<dbReference type="InterPro" id="IPR036291">
    <property type="entry name" value="NAD(P)-bd_dom_sf"/>
</dbReference>
<evidence type="ECO:0000259" key="1">
    <source>
        <dbReference type="SMART" id="SM00829"/>
    </source>
</evidence>
<dbReference type="Proteomes" id="UP000324585">
    <property type="component" value="Unassembled WGS sequence"/>
</dbReference>
<dbReference type="Gene3D" id="3.90.180.10">
    <property type="entry name" value="Medium-chain alcohol dehydrogenases, catalytic domain"/>
    <property type="match status" value="1"/>
</dbReference>
<dbReference type="EMBL" id="VRMN01000001">
    <property type="protein sequence ID" value="KAA8497768.1"/>
    <property type="molecule type" value="Genomic_DNA"/>
</dbReference>
<dbReference type="GO" id="GO:0016491">
    <property type="term" value="F:oxidoreductase activity"/>
    <property type="evidence" value="ECO:0007669"/>
    <property type="project" value="InterPro"/>
</dbReference>
<keyword evidence="3" id="KW-1185">Reference proteome</keyword>
<dbReference type="SMART" id="SM00829">
    <property type="entry name" value="PKS_ER"/>
    <property type="match status" value="1"/>
</dbReference>
<sequence length="355" mass="37683">MKAALVSACGEVDEVLNVGTAEAPTRSANAAASGELLVKVHACSISPSEWRLISGDADIIKKPPGFPYIPSLDVSGTVLESDTPEFAVGAEIVATWDNVGGFGGMAEQCIVKASLTAIRPEQISPVDAAALANSAGHALLAVKSQRIAPADRVLVLGAAGGVGSCIVQLLKVPGVGGSDSTHVTATSATKEGKDLLMSLGVDRVIDYSLEKWWETSDLPFDVIVDCAEGTSAWQHACDGALKPGKDGGRFLALVQKEHRIIMKSYWDFTAFLVPVFFRQLWTTFRTSLPKYQTSMTMGDVTGLVLRDVLDLVVDGKLKAIVDPHCPLPFTTEGVRTAFKLLAERKAHGKLVVQID</sequence>
<comment type="caution">
    <text evidence="2">The sequence shown here is derived from an EMBL/GenBank/DDBJ whole genome shotgun (WGS) entry which is preliminary data.</text>
</comment>
<name>A0A5J4Z3E0_PORPP</name>
<proteinExistence type="predicted"/>
<evidence type="ECO:0000313" key="2">
    <source>
        <dbReference type="EMBL" id="KAA8497768.1"/>
    </source>
</evidence>
<protein>
    <submittedName>
        <fullName evidence="2">NADPH-dependent alkenal/one oxidoreductase, chloroplastic</fullName>
    </submittedName>
</protein>
<dbReference type="SUPFAM" id="SSF51735">
    <property type="entry name" value="NAD(P)-binding Rossmann-fold domains"/>
    <property type="match status" value="1"/>
</dbReference>
<dbReference type="InterPro" id="IPR020843">
    <property type="entry name" value="ER"/>
</dbReference>
<dbReference type="Gene3D" id="3.40.50.720">
    <property type="entry name" value="NAD(P)-binding Rossmann-like Domain"/>
    <property type="match status" value="1"/>
</dbReference>
<organism evidence="2 3">
    <name type="scientific">Porphyridium purpureum</name>
    <name type="common">Red alga</name>
    <name type="synonym">Porphyridium cruentum</name>
    <dbReference type="NCBI Taxonomy" id="35688"/>
    <lineage>
        <taxon>Eukaryota</taxon>
        <taxon>Rhodophyta</taxon>
        <taxon>Bangiophyceae</taxon>
        <taxon>Porphyridiales</taxon>
        <taxon>Porphyridiaceae</taxon>
        <taxon>Porphyridium</taxon>
    </lineage>
</organism>
<dbReference type="InterPro" id="IPR011032">
    <property type="entry name" value="GroES-like_sf"/>
</dbReference>
<dbReference type="OrthoDB" id="201656at2759"/>
<reference evidence="3" key="1">
    <citation type="journal article" date="2019" name="Nat. Commun.">
        <title>Expansion of phycobilisome linker gene families in mesophilic red algae.</title>
        <authorList>
            <person name="Lee J."/>
            <person name="Kim D."/>
            <person name="Bhattacharya D."/>
            <person name="Yoon H.S."/>
        </authorList>
    </citation>
    <scope>NUCLEOTIDE SEQUENCE [LARGE SCALE GENOMIC DNA]</scope>
    <source>
        <strain evidence="3">CCMP 1328</strain>
    </source>
</reference>
<dbReference type="PANTHER" id="PTHR44013:SF1">
    <property type="entry name" value="ZINC-TYPE ALCOHOL DEHYDROGENASE-LIKE PROTEIN C16A3.02C"/>
    <property type="match status" value="1"/>
</dbReference>
<dbReference type="InterPro" id="IPR052733">
    <property type="entry name" value="Chloroplast_QOR"/>
</dbReference>
<evidence type="ECO:0000313" key="3">
    <source>
        <dbReference type="Proteomes" id="UP000324585"/>
    </source>
</evidence>
<dbReference type="PANTHER" id="PTHR44013">
    <property type="entry name" value="ZINC-TYPE ALCOHOL DEHYDROGENASE-LIKE PROTEIN C16A3.02C"/>
    <property type="match status" value="1"/>
</dbReference>
<dbReference type="AlphaFoldDB" id="A0A5J4Z3E0"/>
<dbReference type="Pfam" id="PF08240">
    <property type="entry name" value="ADH_N"/>
    <property type="match status" value="1"/>
</dbReference>
<dbReference type="SUPFAM" id="SSF50129">
    <property type="entry name" value="GroES-like"/>
    <property type="match status" value="1"/>
</dbReference>
<dbReference type="InterPro" id="IPR013154">
    <property type="entry name" value="ADH-like_N"/>
</dbReference>
<gene>
    <name evidence="2" type="ORF">FVE85_5353</name>
</gene>
<dbReference type="Pfam" id="PF13602">
    <property type="entry name" value="ADH_zinc_N_2"/>
    <property type="match status" value="1"/>
</dbReference>
<accession>A0A5J4Z3E0</accession>